<dbReference type="Gene3D" id="2.60.40.10">
    <property type="entry name" value="Immunoglobulins"/>
    <property type="match status" value="1"/>
</dbReference>
<dbReference type="EMBL" id="JBHSUB010000006">
    <property type="protein sequence ID" value="MFC6377586.1"/>
    <property type="molecule type" value="Genomic_DNA"/>
</dbReference>
<dbReference type="InterPro" id="IPR036116">
    <property type="entry name" value="FN3_sf"/>
</dbReference>
<feature type="domain" description="Fibronectin type-III" evidence="2">
    <location>
        <begin position="724"/>
        <end position="820"/>
    </location>
</feature>
<sequence>MKSTHNITIQGKKGGSRSSSYTPVEQSDDLLSDAKLKMLVAVCEGETEGAVTAQQIYLNDTVLANEDGTYNFTGVNWEFRNGTQDQEYIQGMPEIDNELSVGVAVTTSSPWTHQFTDTSLDAIRIKLSLPAQYQYKDNGDMVGTVTEYAIDLSTDGGSYETVVSDKFDGKTTSEYQRDHRINLTRGGTTWAIRVRRITADSTSTKLVNAFRVYSCAEVVDSKLRYPNTALLYVEVDAGQFTSGAPKVTVKMKGKLIRVPDNYDPDTREYTGTWDGSFKMAYSNNPAWVFYDIILDKISGMGNRIDASMIDKWELYQIAEYCDEMVSDGAGGKEPRFTCNAYIQSQEDAFTVLQDFAAIFRGITFWGNSQIIVSADAPVDGPEWTYTAANVVDGLFSYAGGSYKNRYTSCLVSYSDPQNHYSDTTEAVYDADLLSRYGVQQMSLTAIGCTSQSEAHRRGRWALLSNAKDGTVSFSVGLDGHIPLPASVIGIADPYRAGKTNGGRISSVSGLNLTLDRAITFGAGDRLIVNLPDGTAQTRTIAGVSDDKKTVTVSTAFKTTPVAGAVWIIDSDNLAIQQFRVTSVTDNDDGTFTVAAVQYDPEKYSYIDDGVMVGSAPVTVTPATVMSAPGNITVNEVSHTSQGISLSSLQVAWDAVKGAVKYSAQWRRDSGEWINAGSVSSQGFTVNNIYAGIYEVRVRSVNSSGVSSPWGASDAVTLTGKQGKPPVPLSLTASDNTVFGIDLSWAFGDGSDDGLKTTLMVSTLSDHSDETLLADIPYPQSTYSLTGLASGVARYFRAAFTDKSGNQSDRTDYVTGRSSSNASDVLSYISGEISKTDLGKDLTTEIDAKADQSTVQQQISDASQQAQAAIDKATESSNSAISDANKAIEQANNAISTEIGDRIAAVQSEASARADALLNEENARKADINTVQTLIRNDSESLAQQIAQVAAGTGEQFDPYKIWYFDDKSVDGWSGNGDPTVTDDGWLKPADSDSEFATSPSGLGINGMAYQFIKARLKKVGSPEWVGEILWKNQSGDFSDQQSMVVTEPEYDENNIATLTVHDIPWQSMTVDQFRLNLTSSQSDDNYIIFDWISVGRPTPGAGMAALQQEQTARVEADAAEATSRNTLAAQLRGPYTGTDASQVTSGLIYSEQQLRISGDKAEATARQALSTKIDDSVSSINQSLDTLNTQSEANTSDITSLKSSLNDKADASALSALQATVTQQGDKLTSQGNSITSLQNSLSGKADSSALSSLSNTVTQQGDKLNSQSDSITAIRSGLTVGDNMIPNPYFDD</sequence>
<dbReference type="PROSITE" id="PS50853">
    <property type="entry name" value="FN3"/>
    <property type="match status" value="2"/>
</dbReference>
<feature type="region of interest" description="Disordered" evidence="1">
    <location>
        <begin position="1"/>
        <end position="25"/>
    </location>
</feature>
<reference evidence="4" key="1">
    <citation type="journal article" date="2019" name="Int. J. Syst. Evol. Microbiol.">
        <title>The Global Catalogue of Microorganisms (GCM) 10K type strain sequencing project: providing services to taxonomists for standard genome sequencing and annotation.</title>
        <authorList>
            <consortium name="The Broad Institute Genomics Platform"/>
            <consortium name="The Broad Institute Genome Sequencing Center for Infectious Disease"/>
            <person name="Wu L."/>
            <person name="Ma J."/>
        </authorList>
    </citation>
    <scope>NUCLEOTIDE SEQUENCE [LARGE SCALE GENOMIC DNA]</scope>
    <source>
        <strain evidence="4">CGMCC 1.18518</strain>
    </source>
</reference>
<dbReference type="InterPro" id="IPR013783">
    <property type="entry name" value="Ig-like_fold"/>
</dbReference>
<dbReference type="CDD" id="cd00063">
    <property type="entry name" value="FN3"/>
    <property type="match status" value="1"/>
</dbReference>
<dbReference type="PANTHER" id="PTHR36251">
    <property type="entry name" value="FELS-1 PROPHAGE HOST SPECIFICITY PROTEIN-RELATED"/>
    <property type="match status" value="1"/>
</dbReference>
<dbReference type="InterPro" id="IPR003961">
    <property type="entry name" value="FN3_dom"/>
</dbReference>
<protein>
    <submittedName>
        <fullName evidence="3">Host specificity protein J</fullName>
    </submittedName>
</protein>
<feature type="compositionally biased region" description="Polar residues" evidence="1">
    <location>
        <begin position="16"/>
        <end position="25"/>
    </location>
</feature>
<dbReference type="SMART" id="SM00060">
    <property type="entry name" value="FN3"/>
    <property type="match status" value="3"/>
</dbReference>
<proteinExistence type="predicted"/>
<evidence type="ECO:0000259" key="2">
    <source>
        <dbReference type="PROSITE" id="PS50853"/>
    </source>
</evidence>
<evidence type="ECO:0000256" key="1">
    <source>
        <dbReference type="SAM" id="MobiDB-lite"/>
    </source>
</evidence>
<feature type="non-terminal residue" evidence="3">
    <location>
        <position position="1293"/>
    </location>
</feature>
<dbReference type="Pfam" id="PF24801">
    <property type="entry name" value="FNIII-A_GpJ"/>
    <property type="match status" value="1"/>
</dbReference>
<keyword evidence="4" id="KW-1185">Reference proteome</keyword>
<dbReference type="InterPro" id="IPR032876">
    <property type="entry name" value="J_dom"/>
</dbReference>
<dbReference type="Proteomes" id="UP001596230">
    <property type="component" value="Unassembled WGS sequence"/>
</dbReference>
<accession>A0ABW1VV06</accession>
<feature type="domain" description="Fibronectin type-III" evidence="2">
    <location>
        <begin position="627"/>
        <end position="721"/>
    </location>
</feature>
<comment type="caution">
    <text evidence="3">The sequence shown here is derived from an EMBL/GenBank/DDBJ whole genome shotgun (WGS) entry which is preliminary data.</text>
</comment>
<dbReference type="Pfam" id="PF13550">
    <property type="entry name" value="Phage-tail_3"/>
    <property type="match status" value="1"/>
</dbReference>
<dbReference type="InterPro" id="IPR053171">
    <property type="entry name" value="Viral_Tip_Attach_Protein"/>
</dbReference>
<name>A0ABW1VV06_9GAMM</name>
<gene>
    <name evidence="3" type="ORF">ACFP9W_05690</name>
</gene>
<evidence type="ECO:0000313" key="3">
    <source>
        <dbReference type="EMBL" id="MFC6377586.1"/>
    </source>
</evidence>
<dbReference type="RefSeq" id="WP_385948630.1">
    <property type="nucleotide sequence ID" value="NZ_JBHSUB010000006.1"/>
</dbReference>
<dbReference type="SUPFAM" id="SSF49265">
    <property type="entry name" value="Fibronectin type III"/>
    <property type="match status" value="1"/>
</dbReference>
<evidence type="ECO:0000313" key="4">
    <source>
        <dbReference type="Proteomes" id="UP001596230"/>
    </source>
</evidence>
<dbReference type="InterPro" id="IPR055385">
    <property type="entry name" value="GpJ_HDII-ins2"/>
</dbReference>
<dbReference type="PANTHER" id="PTHR36251:SF2">
    <property type="entry name" value="GIFSY-2 PROPHAGE HOST SPECIFICITY PROTEIN J, PHAGE LAMBDA"/>
    <property type="match status" value="1"/>
</dbReference>
<organism evidence="3 4">
    <name type="scientific">Tatumella terrea</name>
    <dbReference type="NCBI Taxonomy" id="419007"/>
    <lineage>
        <taxon>Bacteria</taxon>
        <taxon>Pseudomonadati</taxon>
        <taxon>Pseudomonadota</taxon>
        <taxon>Gammaproteobacteria</taxon>
        <taxon>Enterobacterales</taxon>
        <taxon>Erwiniaceae</taxon>
        <taxon>Tatumella</taxon>
    </lineage>
</organism>